<dbReference type="Pfam" id="PF05107">
    <property type="entry name" value="Cas_Cas7"/>
    <property type="match status" value="1"/>
</dbReference>
<dbReference type="InterPro" id="IPR006482">
    <property type="entry name" value="Cas7_Csh2/Csh2"/>
</dbReference>
<proteinExistence type="predicted"/>
<evidence type="ECO:0000313" key="1">
    <source>
        <dbReference type="EMBL" id="KAA6332087.1"/>
    </source>
</evidence>
<dbReference type="EMBL" id="SNRY01001287">
    <property type="protein sequence ID" value="KAA6332087.1"/>
    <property type="molecule type" value="Genomic_DNA"/>
</dbReference>
<name>A0A5J4RDB8_9ZZZZ</name>
<reference evidence="1" key="1">
    <citation type="submission" date="2019-03" db="EMBL/GenBank/DDBJ databases">
        <title>Single cell metagenomics reveals metabolic interactions within the superorganism composed of flagellate Streblomastix strix and complex community of Bacteroidetes bacteria on its surface.</title>
        <authorList>
            <person name="Treitli S.C."/>
            <person name="Kolisko M."/>
            <person name="Husnik F."/>
            <person name="Keeling P."/>
            <person name="Hampl V."/>
        </authorList>
    </citation>
    <scope>NUCLEOTIDE SEQUENCE</scope>
    <source>
        <strain evidence="1">STM</strain>
    </source>
</reference>
<dbReference type="GO" id="GO:0043571">
    <property type="term" value="P:maintenance of CRISPR repeat elements"/>
    <property type="evidence" value="ECO:0007669"/>
    <property type="project" value="InterPro"/>
</dbReference>
<evidence type="ECO:0008006" key="2">
    <source>
        <dbReference type="Google" id="ProtNLM"/>
    </source>
</evidence>
<sequence>MNYTNRVFGAAIVKAINANYNADFSGQPRTLPNGVVYATDKAFKYAVKNYLKNNYIEEKIFYFKRFNKEFVPYSLDDAYAAMFPNNKEEKDKKDKKIVARDLLSCLDIRLFGATFAKKAKDNNVAISVHGPVQITHGVNIWKENNFYSEQIMSPFRNPNESSEDNSATTLGRQTRLHEGHYLHHFSINPKNLEEIITLAGNDSQNISDQDIEKLKEALRKGVTYYDSAAKAGCENELLIWVTLNESSKLVLPNFTQLIKMEEEKANGKVKVDLKELSSILNRYKTDIKSIEIYVNKASVEIVNSPESVVTTCDIY</sequence>
<protein>
    <recommendedName>
        <fullName evidence="2">CRISPR-associated protein</fullName>
    </recommendedName>
</protein>
<dbReference type="AlphaFoldDB" id="A0A5J4RDB8"/>
<gene>
    <name evidence="1" type="ORF">EZS27_019366</name>
</gene>
<accession>A0A5J4RDB8</accession>
<organism evidence="1">
    <name type="scientific">termite gut metagenome</name>
    <dbReference type="NCBI Taxonomy" id="433724"/>
    <lineage>
        <taxon>unclassified sequences</taxon>
        <taxon>metagenomes</taxon>
        <taxon>organismal metagenomes</taxon>
    </lineage>
</organism>
<comment type="caution">
    <text evidence="1">The sequence shown here is derived from an EMBL/GenBank/DDBJ whole genome shotgun (WGS) entry which is preliminary data.</text>
</comment>